<name>A0ABV7HMM0_9GAMM</name>
<evidence type="ECO:0000256" key="1">
    <source>
        <dbReference type="SAM" id="SignalP"/>
    </source>
</evidence>
<feature type="signal peptide" evidence="1">
    <location>
        <begin position="1"/>
        <end position="32"/>
    </location>
</feature>
<evidence type="ECO:0000313" key="3">
    <source>
        <dbReference type="Proteomes" id="UP001595548"/>
    </source>
</evidence>
<keyword evidence="1" id="KW-0732">Signal</keyword>
<accession>A0ABV7HMM0</accession>
<organism evidence="2 3">
    <name type="scientific">Gilvimarinus japonicus</name>
    <dbReference type="NCBI Taxonomy" id="1796469"/>
    <lineage>
        <taxon>Bacteria</taxon>
        <taxon>Pseudomonadati</taxon>
        <taxon>Pseudomonadota</taxon>
        <taxon>Gammaproteobacteria</taxon>
        <taxon>Cellvibrionales</taxon>
        <taxon>Cellvibrionaceae</taxon>
        <taxon>Gilvimarinus</taxon>
    </lineage>
</organism>
<proteinExistence type="predicted"/>
<evidence type="ECO:0000313" key="2">
    <source>
        <dbReference type="EMBL" id="MFC3153973.1"/>
    </source>
</evidence>
<feature type="chain" id="PRO_5046949003" description="Solute-binding protein family 3/N-terminal domain-containing protein" evidence="1">
    <location>
        <begin position="33"/>
        <end position="300"/>
    </location>
</feature>
<reference evidence="3" key="1">
    <citation type="journal article" date="2019" name="Int. J. Syst. Evol. Microbiol.">
        <title>The Global Catalogue of Microorganisms (GCM) 10K type strain sequencing project: providing services to taxonomists for standard genome sequencing and annotation.</title>
        <authorList>
            <consortium name="The Broad Institute Genomics Platform"/>
            <consortium name="The Broad Institute Genome Sequencing Center for Infectious Disease"/>
            <person name="Wu L."/>
            <person name="Ma J."/>
        </authorList>
    </citation>
    <scope>NUCLEOTIDE SEQUENCE [LARGE SCALE GENOMIC DNA]</scope>
    <source>
        <strain evidence="3">KCTC 52141</strain>
    </source>
</reference>
<protein>
    <recommendedName>
        <fullName evidence="4">Solute-binding protein family 3/N-terminal domain-containing protein</fullName>
    </recommendedName>
</protein>
<dbReference type="EMBL" id="JBHRTL010000003">
    <property type="protein sequence ID" value="MFC3153973.1"/>
    <property type="molecule type" value="Genomic_DNA"/>
</dbReference>
<sequence length="300" mass="33753">MKITSPTARQIRRMIAVWLTSYVILFTPTSHAGNTEAPLDITVAVYSYFLADIRKYSQDHHCLDYQKMGLVKNVTLNELSLMCRAFDAADFAVNTKWQAHPMQERMVRSIDAGNAVIGGAAIWGRDATERVYVSDNLLNSGEYAKGIYAPKEKLPGLLDEIKANGFKNLTGVTDKTWFYDVQALDCLQSKRYYGVTYHTMFKMVDAERADFTLMHFSSLPDQSHTVSDITLNPLPGYKISFDDSLNFFVSKSHPDGQRVFAALQKGLAILRKQGVITQAYQAAGFLPDQDDKRVEIGCHR</sequence>
<keyword evidence="3" id="KW-1185">Reference proteome</keyword>
<evidence type="ECO:0008006" key="4">
    <source>
        <dbReference type="Google" id="ProtNLM"/>
    </source>
</evidence>
<comment type="caution">
    <text evidence="2">The sequence shown here is derived from an EMBL/GenBank/DDBJ whole genome shotgun (WGS) entry which is preliminary data.</text>
</comment>
<dbReference type="Proteomes" id="UP001595548">
    <property type="component" value="Unassembled WGS sequence"/>
</dbReference>
<gene>
    <name evidence="2" type="ORF">ACFOEB_02080</name>
</gene>
<dbReference type="RefSeq" id="WP_382414045.1">
    <property type="nucleotide sequence ID" value="NZ_AP031500.1"/>
</dbReference>